<evidence type="ECO:0000313" key="1">
    <source>
        <dbReference type="EMBL" id="OCT62647.1"/>
    </source>
</evidence>
<sequence length="106" mass="11848">MVLAGITPGRCSFLLIGAPARGFRWDFVEDFLPDTAKSQKDECSDLNRHPLLLLNNLQQICILLQIACAQKHSTGMSLGLDKLGFKVKQDAENMRGYQIESEPEIK</sequence>
<dbReference type="Proteomes" id="UP000694892">
    <property type="component" value="Chromosome 9_10L"/>
</dbReference>
<organism evidence="1 2">
    <name type="scientific">Xenopus laevis</name>
    <name type="common">African clawed frog</name>
    <dbReference type="NCBI Taxonomy" id="8355"/>
    <lineage>
        <taxon>Eukaryota</taxon>
        <taxon>Metazoa</taxon>
        <taxon>Chordata</taxon>
        <taxon>Craniata</taxon>
        <taxon>Vertebrata</taxon>
        <taxon>Euteleostomi</taxon>
        <taxon>Amphibia</taxon>
        <taxon>Batrachia</taxon>
        <taxon>Anura</taxon>
        <taxon>Pipoidea</taxon>
        <taxon>Pipidae</taxon>
        <taxon>Xenopodinae</taxon>
        <taxon>Xenopus</taxon>
        <taxon>Xenopus</taxon>
    </lineage>
</organism>
<proteinExistence type="predicted"/>
<gene>
    <name evidence="1" type="ORF">XELAEV_18043732mg</name>
</gene>
<dbReference type="EMBL" id="CM004482">
    <property type="protein sequence ID" value="OCT62647.1"/>
    <property type="molecule type" value="Genomic_DNA"/>
</dbReference>
<accession>A0A974BXH2</accession>
<protein>
    <submittedName>
        <fullName evidence="1">Uncharacterized protein</fullName>
    </submittedName>
</protein>
<name>A0A974BXH2_XENLA</name>
<evidence type="ECO:0000313" key="2">
    <source>
        <dbReference type="Proteomes" id="UP000694892"/>
    </source>
</evidence>
<reference evidence="2" key="1">
    <citation type="journal article" date="2016" name="Nature">
        <title>Genome evolution in the allotetraploid frog Xenopus laevis.</title>
        <authorList>
            <person name="Session A.M."/>
            <person name="Uno Y."/>
            <person name="Kwon T."/>
            <person name="Chapman J.A."/>
            <person name="Toyoda A."/>
            <person name="Takahashi S."/>
            <person name="Fukui A."/>
            <person name="Hikosaka A."/>
            <person name="Suzuki A."/>
            <person name="Kondo M."/>
            <person name="van Heeringen S.J."/>
            <person name="Quigley I."/>
            <person name="Heinz S."/>
            <person name="Ogino H."/>
            <person name="Ochi H."/>
            <person name="Hellsten U."/>
            <person name="Lyons J.B."/>
            <person name="Simakov O."/>
            <person name="Putnam N."/>
            <person name="Stites J."/>
            <person name="Kuroki Y."/>
            <person name="Tanaka T."/>
            <person name="Michiue T."/>
            <person name="Watanabe M."/>
            <person name="Bogdanovic O."/>
            <person name="Lister R."/>
            <person name="Georgiou G."/>
            <person name="Paranjpe S.S."/>
            <person name="van Kruijsbergen I."/>
            <person name="Shu S."/>
            <person name="Carlson J."/>
            <person name="Kinoshita T."/>
            <person name="Ohta Y."/>
            <person name="Mawaribuchi S."/>
            <person name="Jenkins J."/>
            <person name="Grimwood J."/>
            <person name="Schmutz J."/>
            <person name="Mitros T."/>
            <person name="Mozaffari S.V."/>
            <person name="Suzuki Y."/>
            <person name="Haramoto Y."/>
            <person name="Yamamoto T.S."/>
            <person name="Takagi C."/>
            <person name="Heald R."/>
            <person name="Miller K."/>
            <person name="Haudenschild C."/>
            <person name="Kitzman J."/>
            <person name="Nakayama T."/>
            <person name="Izutsu Y."/>
            <person name="Robert J."/>
            <person name="Fortriede J."/>
            <person name="Burns K."/>
            <person name="Lotay V."/>
            <person name="Karimi K."/>
            <person name="Yasuoka Y."/>
            <person name="Dichmann D.S."/>
            <person name="Flajnik M.F."/>
            <person name="Houston D.W."/>
            <person name="Shendure J."/>
            <person name="DuPasquier L."/>
            <person name="Vize P.D."/>
            <person name="Zorn A.M."/>
            <person name="Ito M."/>
            <person name="Marcotte E.M."/>
            <person name="Wallingford J.B."/>
            <person name="Ito Y."/>
            <person name="Asashima M."/>
            <person name="Ueno N."/>
            <person name="Matsuda Y."/>
            <person name="Veenstra G.J."/>
            <person name="Fujiyama A."/>
            <person name="Harland R.M."/>
            <person name="Taira M."/>
            <person name="Rokhsar D.S."/>
        </authorList>
    </citation>
    <scope>NUCLEOTIDE SEQUENCE [LARGE SCALE GENOMIC DNA]</scope>
    <source>
        <strain evidence="2">J</strain>
    </source>
</reference>
<dbReference type="AlphaFoldDB" id="A0A974BXH2"/>